<dbReference type="Pfam" id="PF19300">
    <property type="entry name" value="BPD_transp_1_N"/>
    <property type="match status" value="1"/>
</dbReference>
<feature type="transmembrane region" description="Helical" evidence="11">
    <location>
        <begin position="252"/>
        <end position="277"/>
    </location>
</feature>
<name>A0A450SZR5_9GAMM</name>
<evidence type="ECO:0000256" key="11">
    <source>
        <dbReference type="RuleBase" id="RU363032"/>
    </source>
</evidence>
<comment type="subcellular location">
    <subcellularLocation>
        <location evidence="1 11">Cell membrane</location>
        <topology evidence="1 11">Multi-pass membrane protein</topology>
    </subcellularLocation>
</comment>
<dbReference type="NCBIfam" id="NF045470">
    <property type="entry name" value="Opp2B"/>
    <property type="match status" value="1"/>
</dbReference>
<accession>A0A450SZR5</accession>
<dbReference type="InterPro" id="IPR050045">
    <property type="entry name" value="Opp2B"/>
</dbReference>
<dbReference type="GO" id="GO:0015099">
    <property type="term" value="F:nickel cation transmembrane transporter activity"/>
    <property type="evidence" value="ECO:0007669"/>
    <property type="project" value="InterPro"/>
</dbReference>
<dbReference type="InterPro" id="IPR035906">
    <property type="entry name" value="MetI-like_sf"/>
</dbReference>
<evidence type="ECO:0000256" key="9">
    <source>
        <dbReference type="ARBA" id="ARBA00023136"/>
    </source>
</evidence>
<dbReference type="EMBL" id="CAADFA010000254">
    <property type="protein sequence ID" value="VFJ59754.1"/>
    <property type="molecule type" value="Genomic_DNA"/>
</dbReference>
<evidence type="ECO:0000256" key="10">
    <source>
        <dbReference type="ARBA" id="ARBA00024202"/>
    </source>
</evidence>
<evidence type="ECO:0000256" key="7">
    <source>
        <dbReference type="ARBA" id="ARBA00023065"/>
    </source>
</evidence>
<organism evidence="13">
    <name type="scientific">Candidatus Kentrum sp. FM</name>
    <dbReference type="NCBI Taxonomy" id="2126340"/>
    <lineage>
        <taxon>Bacteria</taxon>
        <taxon>Pseudomonadati</taxon>
        <taxon>Pseudomonadota</taxon>
        <taxon>Gammaproteobacteria</taxon>
        <taxon>Candidatus Kentrum</taxon>
    </lineage>
</organism>
<keyword evidence="5 11" id="KW-0812">Transmembrane</keyword>
<dbReference type="InterPro" id="IPR045621">
    <property type="entry name" value="BPD_transp_1_N"/>
</dbReference>
<feature type="domain" description="ABC transmembrane type-1" evidence="12">
    <location>
        <begin position="118"/>
        <end position="316"/>
    </location>
</feature>
<dbReference type="InterPro" id="IPR000515">
    <property type="entry name" value="MetI-like"/>
</dbReference>
<dbReference type="PANTHER" id="PTHR43163:SF6">
    <property type="entry name" value="DIPEPTIDE TRANSPORT SYSTEM PERMEASE PROTEIN DPPB-RELATED"/>
    <property type="match status" value="1"/>
</dbReference>
<evidence type="ECO:0000313" key="13">
    <source>
        <dbReference type="EMBL" id="VFJ59754.1"/>
    </source>
</evidence>
<evidence type="ECO:0000256" key="5">
    <source>
        <dbReference type="ARBA" id="ARBA00022692"/>
    </source>
</evidence>
<evidence type="ECO:0000256" key="1">
    <source>
        <dbReference type="ARBA" id="ARBA00004651"/>
    </source>
</evidence>
<dbReference type="GO" id="GO:0005886">
    <property type="term" value="C:plasma membrane"/>
    <property type="evidence" value="ECO:0007669"/>
    <property type="project" value="UniProtKB-SubCell"/>
</dbReference>
<comment type="similarity">
    <text evidence="10">Belongs to the binding-protein-dependent transport system permease family. OppBC subfamily.</text>
</comment>
<feature type="transmembrane region" description="Helical" evidence="11">
    <location>
        <begin position="32"/>
        <end position="53"/>
    </location>
</feature>
<evidence type="ECO:0000256" key="2">
    <source>
        <dbReference type="ARBA" id="ARBA00022448"/>
    </source>
</evidence>
<dbReference type="PROSITE" id="PS50928">
    <property type="entry name" value="ABC_TM1"/>
    <property type="match status" value="1"/>
</dbReference>
<feature type="transmembrane region" description="Helical" evidence="11">
    <location>
        <begin position="194"/>
        <end position="212"/>
    </location>
</feature>
<feature type="transmembrane region" description="Helical" evidence="11">
    <location>
        <begin position="122"/>
        <end position="146"/>
    </location>
</feature>
<keyword evidence="6 11" id="KW-1133">Transmembrane helix</keyword>
<feature type="transmembrane region" description="Helical" evidence="11">
    <location>
        <begin position="158"/>
        <end position="182"/>
    </location>
</feature>
<dbReference type="PANTHER" id="PTHR43163">
    <property type="entry name" value="DIPEPTIDE TRANSPORT SYSTEM PERMEASE PROTEIN DPPB-RELATED"/>
    <property type="match status" value="1"/>
</dbReference>
<keyword evidence="7" id="KW-0406">Ion transport</keyword>
<protein>
    <submittedName>
        <fullName evidence="13">Peptide/nickel transport system permease protein</fullName>
    </submittedName>
</protein>
<evidence type="ECO:0000259" key="12">
    <source>
        <dbReference type="PROSITE" id="PS50928"/>
    </source>
</evidence>
<proteinExistence type="inferred from homology"/>
<dbReference type="AlphaFoldDB" id="A0A450SZR5"/>
<dbReference type="Pfam" id="PF00528">
    <property type="entry name" value="BPD_transp_1"/>
    <property type="match status" value="1"/>
</dbReference>
<reference evidence="13" key="1">
    <citation type="submission" date="2019-02" db="EMBL/GenBank/DDBJ databases">
        <authorList>
            <person name="Gruber-Vodicka R. H."/>
            <person name="Seah K. B. B."/>
        </authorList>
    </citation>
    <scope>NUCLEOTIDE SEQUENCE</scope>
    <source>
        <strain evidence="14">BECK_BZ163</strain>
        <strain evidence="15">BECK_BZ164</strain>
        <strain evidence="13">BECK_BZ165</strain>
    </source>
</reference>
<evidence type="ECO:0000256" key="8">
    <source>
        <dbReference type="ARBA" id="ARBA00023112"/>
    </source>
</evidence>
<feature type="transmembrane region" description="Helical" evidence="11">
    <location>
        <begin position="297"/>
        <end position="323"/>
    </location>
</feature>
<keyword evidence="3" id="KW-1003">Cell membrane</keyword>
<evidence type="ECO:0000256" key="6">
    <source>
        <dbReference type="ARBA" id="ARBA00022989"/>
    </source>
</evidence>
<sequence>MTEITLYQSDTNQLYLIPDDDYLMLTFVLTRIASAAVIVFGVVCLVFLLIHLVPGDPVEVMLGESAQPAEREALRESLGLNQPIGVQLVRYLNGLLHLDLGDSLHTKRPVGEMLAERIPATMLLALAALAVAISIAIPLGALAAVCRNTAWDRSAMGFAMIGISIPNFVMGPILILIFAVWLQWLPVSGREEGIASLVLPAVTLGTALAALLSRMVRSALLEVLGEDFIRTARAKGLREVVVIFRHGLPNAALPIITVLGLQLGTLLGGAVITEMVFSWPGLGQLTIEAIGQRDYPVLQGCVLVISLSYVGINTITDLVYAGLDPRIRLGAR</sequence>
<dbReference type="Gene3D" id="1.10.3720.10">
    <property type="entry name" value="MetI-like"/>
    <property type="match status" value="1"/>
</dbReference>
<keyword evidence="2 11" id="KW-0813">Transport</keyword>
<evidence type="ECO:0000313" key="15">
    <source>
        <dbReference type="EMBL" id="VFK16971.1"/>
    </source>
</evidence>
<evidence type="ECO:0000256" key="4">
    <source>
        <dbReference type="ARBA" id="ARBA00022596"/>
    </source>
</evidence>
<dbReference type="CDD" id="cd06261">
    <property type="entry name" value="TM_PBP2"/>
    <property type="match status" value="1"/>
</dbReference>
<gene>
    <name evidence="14" type="ORF">BECKFM1743A_GA0114220_102842</name>
    <name evidence="15" type="ORF">BECKFM1743B_GA0114221_104523</name>
    <name evidence="13" type="ORF">BECKFM1743C_GA0114222_102546</name>
</gene>
<dbReference type="SUPFAM" id="SSF161098">
    <property type="entry name" value="MetI-like"/>
    <property type="match status" value="1"/>
</dbReference>
<evidence type="ECO:0000256" key="3">
    <source>
        <dbReference type="ARBA" id="ARBA00022475"/>
    </source>
</evidence>
<keyword evidence="4" id="KW-0533">Nickel</keyword>
<keyword evidence="9 11" id="KW-0472">Membrane</keyword>
<keyword evidence="8" id="KW-0921">Nickel transport</keyword>
<dbReference type="EMBL" id="CAADFL010000452">
    <property type="protein sequence ID" value="VFK16971.1"/>
    <property type="molecule type" value="Genomic_DNA"/>
</dbReference>
<dbReference type="EMBL" id="CAADEZ010000284">
    <property type="protein sequence ID" value="VFJ61443.1"/>
    <property type="molecule type" value="Genomic_DNA"/>
</dbReference>
<evidence type="ECO:0000313" key="14">
    <source>
        <dbReference type="EMBL" id="VFJ61443.1"/>
    </source>
</evidence>